<name>A0A319C879_9EURO</name>
<evidence type="ECO:0000313" key="2">
    <source>
        <dbReference type="Proteomes" id="UP000248340"/>
    </source>
</evidence>
<dbReference type="VEuPathDB" id="FungiDB:BO82DRAFT_82316"/>
<reference evidence="1 2" key="1">
    <citation type="submission" date="2016-12" db="EMBL/GenBank/DDBJ databases">
        <title>The genomes of Aspergillus section Nigri reveals drivers in fungal speciation.</title>
        <authorList>
            <consortium name="DOE Joint Genome Institute"/>
            <person name="Vesth T.C."/>
            <person name="Nybo J."/>
            <person name="Theobald S."/>
            <person name="Brandl J."/>
            <person name="Frisvad J.C."/>
            <person name="Nielsen K.F."/>
            <person name="Lyhne E.K."/>
            <person name="Kogle M.E."/>
            <person name="Kuo A."/>
            <person name="Riley R."/>
            <person name="Clum A."/>
            <person name="Nolan M."/>
            <person name="Lipzen A."/>
            <person name="Salamov A."/>
            <person name="Henrissat B."/>
            <person name="Wiebenga A."/>
            <person name="De Vries R.P."/>
            <person name="Grigoriev I.V."/>
            <person name="Mortensen U.H."/>
            <person name="Andersen M.R."/>
            <person name="Baker S.E."/>
        </authorList>
    </citation>
    <scope>NUCLEOTIDE SEQUENCE [LARGE SCALE GENOMIC DNA]</scope>
    <source>
        <strain evidence="1 2">CBS 121591</strain>
    </source>
</reference>
<gene>
    <name evidence="1" type="ORF">BO82DRAFT_82316</name>
</gene>
<accession>A0A319C879</accession>
<keyword evidence="2" id="KW-1185">Reference proteome</keyword>
<evidence type="ECO:0000313" key="1">
    <source>
        <dbReference type="EMBL" id="PYH81605.1"/>
    </source>
</evidence>
<organism evidence="1 2">
    <name type="scientific">Aspergillus uvarum CBS 121591</name>
    <dbReference type="NCBI Taxonomy" id="1448315"/>
    <lineage>
        <taxon>Eukaryota</taxon>
        <taxon>Fungi</taxon>
        <taxon>Dikarya</taxon>
        <taxon>Ascomycota</taxon>
        <taxon>Pezizomycotina</taxon>
        <taxon>Eurotiomycetes</taxon>
        <taxon>Eurotiomycetidae</taxon>
        <taxon>Eurotiales</taxon>
        <taxon>Aspergillaceae</taxon>
        <taxon>Aspergillus</taxon>
        <taxon>Aspergillus subgen. Circumdati</taxon>
    </lineage>
</organism>
<dbReference type="AlphaFoldDB" id="A0A319C879"/>
<dbReference type="EMBL" id="KZ821701">
    <property type="protein sequence ID" value="PYH81605.1"/>
    <property type="molecule type" value="Genomic_DNA"/>
</dbReference>
<protein>
    <submittedName>
        <fullName evidence="1">Uncharacterized protein</fullName>
    </submittedName>
</protein>
<dbReference type="OrthoDB" id="10634939at2759"/>
<dbReference type="RefSeq" id="XP_025491805.1">
    <property type="nucleotide sequence ID" value="XM_025641589.1"/>
</dbReference>
<sequence>MVSTVPSRRAEAMKSCLLWRKNSACVFASRRLCGLAVRESNQAWKVYSGMLEYRSSRGDQLDASNGKHMSTKGLYLAVAGSLHMYIHRPNYPVHLKSKATKMWTSWSRLSPHYGPFPVFQVRIVKFALARSRPSADGNGTTITPTTREQ</sequence>
<proteinExistence type="predicted"/>
<dbReference type="Proteomes" id="UP000248340">
    <property type="component" value="Unassembled WGS sequence"/>
</dbReference>
<dbReference type="GeneID" id="37144331"/>